<evidence type="ECO:0000313" key="1">
    <source>
        <dbReference type="EMBL" id="MTD95444.1"/>
    </source>
</evidence>
<dbReference type="AlphaFoldDB" id="A0A6I3KK09"/>
<gene>
    <name evidence="1" type="ORF">GIW81_13980</name>
</gene>
<comment type="caution">
    <text evidence="1">The sequence shown here is derived from an EMBL/GenBank/DDBJ whole genome shotgun (WGS) entry which is preliminary data.</text>
</comment>
<reference evidence="1 2" key="1">
    <citation type="submission" date="2019-11" db="EMBL/GenBank/DDBJ databases">
        <title>Identification of a novel strain.</title>
        <authorList>
            <person name="Xu Q."/>
            <person name="Wang G."/>
        </authorList>
    </citation>
    <scope>NUCLEOTIDE SEQUENCE [LARGE SCALE GENOMIC DNA]</scope>
    <source>
        <strain evidence="2">xq</strain>
    </source>
</reference>
<dbReference type="Proteomes" id="UP000440694">
    <property type="component" value="Unassembled WGS sequence"/>
</dbReference>
<sequence length="81" mass="9047">MPKYEIAIEYKSANVSRPVLHQTVGAAVHTRPEIDEVIVRCARATRTAHQAARDYNNRAAALKNRKGRNVRVTLAIGPVER</sequence>
<dbReference type="EMBL" id="WMBQ01000002">
    <property type="protein sequence ID" value="MTD95444.1"/>
    <property type="molecule type" value="Genomic_DNA"/>
</dbReference>
<dbReference type="RefSeq" id="WP_154739988.1">
    <property type="nucleotide sequence ID" value="NZ_WMBQ01000002.1"/>
</dbReference>
<keyword evidence="2" id="KW-1185">Reference proteome</keyword>
<protein>
    <submittedName>
        <fullName evidence="1">Uncharacterized protein</fullName>
    </submittedName>
</protein>
<accession>A0A6I3KK09</accession>
<proteinExistence type="predicted"/>
<organism evidence="1 2">
    <name type="scientific">Hyphomicrobium album</name>
    <dbReference type="NCBI Taxonomy" id="2665159"/>
    <lineage>
        <taxon>Bacteria</taxon>
        <taxon>Pseudomonadati</taxon>
        <taxon>Pseudomonadota</taxon>
        <taxon>Alphaproteobacteria</taxon>
        <taxon>Hyphomicrobiales</taxon>
        <taxon>Hyphomicrobiaceae</taxon>
        <taxon>Hyphomicrobium</taxon>
    </lineage>
</organism>
<evidence type="ECO:0000313" key="2">
    <source>
        <dbReference type="Proteomes" id="UP000440694"/>
    </source>
</evidence>
<name>A0A6I3KK09_9HYPH</name>